<keyword evidence="8" id="KW-0999">Mitochondrion inner membrane</keyword>
<comment type="similarity">
    <text evidence="2 8">Belongs to the TIM21 family.</text>
</comment>
<dbReference type="InterPro" id="IPR038552">
    <property type="entry name" value="Tim21_IMS_sf"/>
</dbReference>
<evidence type="ECO:0000256" key="7">
    <source>
        <dbReference type="ARBA" id="ARBA00023136"/>
    </source>
</evidence>
<accession>A0AAN5CLY2</accession>
<sequence>MRLATAVVLARHVAKQHRSLVRAMASTPAPKPVEKKEEKQLSTSILEEVMFAEKPKATTFTGKVAEKAENTFMYAAVAASIAALGAFAYVLLDTFFAADSPNKIYSRALSMIRDDPRSQDLFGESIAGFGEGKRRRNNIASHTYEKDGEKRVRVLFHIKGDRAEGNAQCEVVNRDGNWETRFLYVETRTSPKITHVIIDNR</sequence>
<evidence type="ECO:0000256" key="4">
    <source>
        <dbReference type="ARBA" id="ARBA00022946"/>
    </source>
</evidence>
<comment type="caution">
    <text evidence="9">The sequence shown here is derived from an EMBL/GenBank/DDBJ whole genome shotgun (WGS) entry which is preliminary data.</text>
</comment>
<evidence type="ECO:0000256" key="3">
    <source>
        <dbReference type="ARBA" id="ARBA00022692"/>
    </source>
</evidence>
<keyword evidence="10" id="KW-1185">Reference proteome</keyword>
<dbReference type="EMBL" id="BTRK01000004">
    <property type="protein sequence ID" value="GMR46826.1"/>
    <property type="molecule type" value="Genomic_DNA"/>
</dbReference>
<organism evidence="9 10">
    <name type="scientific">Pristionchus mayeri</name>
    <dbReference type="NCBI Taxonomy" id="1317129"/>
    <lineage>
        <taxon>Eukaryota</taxon>
        <taxon>Metazoa</taxon>
        <taxon>Ecdysozoa</taxon>
        <taxon>Nematoda</taxon>
        <taxon>Chromadorea</taxon>
        <taxon>Rhabditida</taxon>
        <taxon>Rhabditina</taxon>
        <taxon>Diplogasteromorpha</taxon>
        <taxon>Diplogasteroidea</taxon>
        <taxon>Neodiplogasteridae</taxon>
        <taxon>Pristionchus</taxon>
    </lineage>
</organism>
<evidence type="ECO:0000313" key="10">
    <source>
        <dbReference type="Proteomes" id="UP001328107"/>
    </source>
</evidence>
<name>A0AAN5CLY2_9BILA</name>
<reference evidence="10" key="1">
    <citation type="submission" date="2022-10" db="EMBL/GenBank/DDBJ databases">
        <title>Genome assembly of Pristionchus species.</title>
        <authorList>
            <person name="Yoshida K."/>
            <person name="Sommer R.J."/>
        </authorList>
    </citation>
    <scope>NUCLEOTIDE SEQUENCE [LARGE SCALE GENOMIC DNA]</scope>
    <source>
        <strain evidence="10">RS5460</strain>
    </source>
</reference>
<keyword evidence="8" id="KW-0813">Transport</keyword>
<keyword evidence="8" id="KW-0653">Protein transport</keyword>
<keyword evidence="3 8" id="KW-0812">Transmembrane</keyword>
<proteinExistence type="inferred from homology"/>
<comment type="subcellular location">
    <subcellularLocation>
        <location evidence="8">Mitochondrion inner membrane</location>
        <topology evidence="8">Single-pass membrane protein</topology>
    </subcellularLocation>
    <subcellularLocation>
        <location evidence="1">Mitochondrion membrane</location>
        <topology evidence="1">Single-pass membrane protein</topology>
    </subcellularLocation>
</comment>
<keyword evidence="6 8" id="KW-0496">Mitochondrion</keyword>
<protein>
    <recommendedName>
        <fullName evidence="8">Mitochondrial import inner membrane translocase subunit Tim21</fullName>
    </recommendedName>
</protein>
<evidence type="ECO:0000256" key="8">
    <source>
        <dbReference type="RuleBase" id="RU367142"/>
    </source>
</evidence>
<keyword evidence="5 8" id="KW-1133">Transmembrane helix</keyword>
<gene>
    <name evidence="9" type="ORF">PMAYCL1PPCAC_17021</name>
</gene>
<dbReference type="AlphaFoldDB" id="A0AAN5CLY2"/>
<keyword evidence="4" id="KW-0809">Transit peptide</keyword>
<dbReference type="InterPro" id="IPR013261">
    <property type="entry name" value="Tim21"/>
</dbReference>
<evidence type="ECO:0000256" key="5">
    <source>
        <dbReference type="ARBA" id="ARBA00022989"/>
    </source>
</evidence>
<dbReference type="GO" id="GO:0005744">
    <property type="term" value="C:TIM23 mitochondrial import inner membrane translocase complex"/>
    <property type="evidence" value="ECO:0007669"/>
    <property type="project" value="UniProtKB-UniRule"/>
</dbReference>
<dbReference type="GO" id="GO:0030150">
    <property type="term" value="P:protein import into mitochondrial matrix"/>
    <property type="evidence" value="ECO:0007669"/>
    <property type="project" value="UniProtKB-UniRule"/>
</dbReference>
<dbReference type="Proteomes" id="UP001328107">
    <property type="component" value="Unassembled WGS sequence"/>
</dbReference>
<dbReference type="PANTHER" id="PTHR13032">
    <property type="entry name" value="MITOCHONDRIAL IMPORT INNER MEMBRANE TRANSLOCASE SUBUNIT TIM21"/>
    <property type="match status" value="1"/>
</dbReference>
<evidence type="ECO:0000256" key="1">
    <source>
        <dbReference type="ARBA" id="ARBA00004304"/>
    </source>
</evidence>
<comment type="function">
    <text evidence="8">Essential component of the TIM23 complex, a complex that mediates the translocation of transit peptide-containing proteins across the mitochondrial inner membrane.</text>
</comment>
<evidence type="ECO:0000313" key="9">
    <source>
        <dbReference type="EMBL" id="GMR46826.1"/>
    </source>
</evidence>
<dbReference type="FunFam" id="3.10.450.320:FF:000003">
    <property type="entry name" value="Protein CBG23912"/>
    <property type="match status" value="1"/>
</dbReference>
<dbReference type="Gene3D" id="3.10.450.320">
    <property type="entry name" value="Mitochondrial import inner membrane translocase subunit Tim21"/>
    <property type="match status" value="1"/>
</dbReference>
<feature type="transmembrane region" description="Helical" evidence="8">
    <location>
        <begin position="72"/>
        <end position="92"/>
    </location>
</feature>
<evidence type="ECO:0000256" key="2">
    <source>
        <dbReference type="ARBA" id="ARBA00010867"/>
    </source>
</evidence>
<dbReference type="PANTHER" id="PTHR13032:SF6">
    <property type="entry name" value="MITOCHONDRIAL IMPORT INNER MEMBRANE TRANSLOCASE SUBUNIT TIM21"/>
    <property type="match status" value="1"/>
</dbReference>
<keyword evidence="7 8" id="KW-0472">Membrane</keyword>
<evidence type="ECO:0000256" key="6">
    <source>
        <dbReference type="ARBA" id="ARBA00023128"/>
    </source>
</evidence>
<keyword evidence="8" id="KW-0811">Translocation</keyword>
<dbReference type="Pfam" id="PF08294">
    <property type="entry name" value="TIM21"/>
    <property type="match status" value="1"/>
</dbReference>
<comment type="subunit">
    <text evidence="8">Component of the TIM23 complex.</text>
</comment>